<organism evidence="10 11">
    <name type="scientific">Dreissena polymorpha</name>
    <name type="common">Zebra mussel</name>
    <name type="synonym">Mytilus polymorpha</name>
    <dbReference type="NCBI Taxonomy" id="45954"/>
    <lineage>
        <taxon>Eukaryota</taxon>
        <taxon>Metazoa</taxon>
        <taxon>Spiralia</taxon>
        <taxon>Lophotrochozoa</taxon>
        <taxon>Mollusca</taxon>
        <taxon>Bivalvia</taxon>
        <taxon>Autobranchia</taxon>
        <taxon>Heteroconchia</taxon>
        <taxon>Euheterodonta</taxon>
        <taxon>Imparidentia</taxon>
        <taxon>Neoheterodontei</taxon>
        <taxon>Myida</taxon>
        <taxon>Dreissenoidea</taxon>
        <taxon>Dreissenidae</taxon>
        <taxon>Dreissena</taxon>
    </lineage>
</organism>
<dbReference type="AlphaFoldDB" id="A0A9D3YJC0"/>
<dbReference type="PANTHER" id="PTHR11640">
    <property type="entry name" value="NEPHRIN"/>
    <property type="match status" value="1"/>
</dbReference>
<dbReference type="InterPro" id="IPR051275">
    <property type="entry name" value="Cell_adhesion_signaling"/>
</dbReference>
<dbReference type="SUPFAM" id="SSF48726">
    <property type="entry name" value="Immunoglobulin"/>
    <property type="match status" value="2"/>
</dbReference>
<keyword evidence="7" id="KW-0732">Signal</keyword>
<evidence type="ECO:0000259" key="8">
    <source>
        <dbReference type="PROSITE" id="PS50835"/>
    </source>
</evidence>
<evidence type="ECO:0000256" key="3">
    <source>
        <dbReference type="ARBA" id="ARBA00023157"/>
    </source>
</evidence>
<dbReference type="InterPro" id="IPR013162">
    <property type="entry name" value="CD80_C2-set"/>
</dbReference>
<dbReference type="Pfam" id="PF13927">
    <property type="entry name" value="Ig_3"/>
    <property type="match status" value="1"/>
</dbReference>
<sequence length="790" mass="87386">MHRKQRMKERTSFMFIHIFAFTVINGENVSTPSISPSGTVDIVQGMNLTLNCTYQTNKTVHQLIAWNQLKQNGTSFASHLSIYDAPGSTCAYFDGNVSKYGYSCPADNQFNIIIYNVQRISSQGSTWMCSHQVGSFPNVFSTTVILNVQVPVRSVTLSPDLGNLSVIEGRGRQFECKTSPGEPAPRVQWFKFSDTNATNINITSLSISSLSTAGTSSVLTLVLTRYDHGLRIKCSAENVGSAKIESATKPLIDVLYGPSVTEITDQQIVKGRAFTYNCSVTVGNPAELTFIWTRNGSNETWHNQQLYLPSVQRKDDAIYYCTATNELNPTDEPNQNKTDYKSFHLDVLFGAENIVFYLEQYQESSSFNVTESSTVTLKCLLDSNPGSTIVISKDGNNKHTVLDTKSLSYSIDGKCDDAGVYTCSGSNQYAGRLSKDIDIHILCTPRAAPNVHISYNVSSVRDANVTLSFTALAFPPLQQSSFLWQKCTISGCEPVLRDKTVVSFSTSGFGNRLGECNLTIVNVREDDYTEYQMTVNGISDKKWRFFLNALDKPQPPTDFMVIVDYVTKTSANATWLSGYNGGLPQTFQLQIRESGDSKWTIHYIQENSTINTGNMYFVVNGLQSGFEYEMKLFAFNAIGNTSSVHITFSTLNHMVSVSSSSPNVASVAGGIIAGIVGILITVLCVVLRRYKIKCFLKHDLLDKVVYDTAERTNINNGVYDELQNVNTNGLSECSVSFYNELGKAYESLDCSLSHTSEYSVLTRNQHNKLDDDNITEIPGKAVYVNTTIGN</sequence>
<accession>A0A9D3YJC0</accession>
<name>A0A9D3YJC0_DREPO</name>
<dbReference type="SMART" id="SM00409">
    <property type="entry name" value="IG"/>
    <property type="match status" value="4"/>
</dbReference>
<proteinExistence type="predicted"/>
<reference evidence="10" key="2">
    <citation type="submission" date="2020-11" db="EMBL/GenBank/DDBJ databases">
        <authorList>
            <person name="McCartney M.A."/>
            <person name="Auch B."/>
            <person name="Kono T."/>
            <person name="Mallez S."/>
            <person name="Becker A."/>
            <person name="Gohl D.M."/>
            <person name="Silverstein K.A.T."/>
            <person name="Koren S."/>
            <person name="Bechman K.B."/>
            <person name="Herman A."/>
            <person name="Abrahante J.E."/>
            <person name="Garbe J."/>
        </authorList>
    </citation>
    <scope>NUCLEOTIDE SEQUENCE</scope>
    <source>
        <strain evidence="10">Duluth1</strain>
        <tissue evidence="10">Whole animal</tissue>
    </source>
</reference>
<comment type="caution">
    <text evidence="10">The sequence shown here is derived from an EMBL/GenBank/DDBJ whole genome shotgun (WGS) entry which is preliminary data.</text>
</comment>
<evidence type="ECO:0000313" key="11">
    <source>
        <dbReference type="Proteomes" id="UP000828390"/>
    </source>
</evidence>
<dbReference type="PROSITE" id="PS50853">
    <property type="entry name" value="FN3"/>
    <property type="match status" value="1"/>
</dbReference>
<evidence type="ECO:0000256" key="4">
    <source>
        <dbReference type="ARBA" id="ARBA00023180"/>
    </source>
</evidence>
<dbReference type="InterPro" id="IPR003599">
    <property type="entry name" value="Ig_sub"/>
</dbReference>
<dbReference type="Pfam" id="PF08205">
    <property type="entry name" value="C2-set_2"/>
    <property type="match status" value="1"/>
</dbReference>
<reference evidence="10" key="1">
    <citation type="journal article" date="2019" name="bioRxiv">
        <title>The Genome of the Zebra Mussel, Dreissena polymorpha: A Resource for Invasive Species Research.</title>
        <authorList>
            <person name="McCartney M.A."/>
            <person name="Auch B."/>
            <person name="Kono T."/>
            <person name="Mallez S."/>
            <person name="Zhang Y."/>
            <person name="Obille A."/>
            <person name="Becker A."/>
            <person name="Abrahante J.E."/>
            <person name="Garbe J."/>
            <person name="Badalamenti J.P."/>
            <person name="Herman A."/>
            <person name="Mangelson H."/>
            <person name="Liachko I."/>
            <person name="Sullivan S."/>
            <person name="Sone E.D."/>
            <person name="Koren S."/>
            <person name="Silverstein K.A.T."/>
            <person name="Beckman K.B."/>
            <person name="Gohl D.M."/>
        </authorList>
    </citation>
    <scope>NUCLEOTIDE SEQUENCE</scope>
    <source>
        <strain evidence="10">Duluth1</strain>
        <tissue evidence="10">Whole animal</tissue>
    </source>
</reference>
<evidence type="ECO:0000256" key="7">
    <source>
        <dbReference type="SAM" id="SignalP"/>
    </source>
</evidence>
<dbReference type="EMBL" id="JAIWYP010000015">
    <property type="protein sequence ID" value="KAH3701607.1"/>
    <property type="molecule type" value="Genomic_DNA"/>
</dbReference>
<dbReference type="InterPro" id="IPR013783">
    <property type="entry name" value="Ig-like_fold"/>
</dbReference>
<dbReference type="GO" id="GO:0005911">
    <property type="term" value="C:cell-cell junction"/>
    <property type="evidence" value="ECO:0007669"/>
    <property type="project" value="TreeGrafter"/>
</dbReference>
<protein>
    <submittedName>
        <fullName evidence="10">Uncharacterized protein</fullName>
    </submittedName>
</protein>
<keyword evidence="2 6" id="KW-0472">Membrane</keyword>
<dbReference type="PANTHER" id="PTHR11640:SF31">
    <property type="entry name" value="IRREGULAR CHIASM C-ROUGHEST PROTEIN-RELATED"/>
    <property type="match status" value="1"/>
</dbReference>
<dbReference type="GO" id="GO:0050839">
    <property type="term" value="F:cell adhesion molecule binding"/>
    <property type="evidence" value="ECO:0007669"/>
    <property type="project" value="TreeGrafter"/>
</dbReference>
<feature type="domain" description="Fibronectin type-III" evidence="9">
    <location>
        <begin position="555"/>
        <end position="653"/>
    </location>
</feature>
<feature type="signal peptide" evidence="7">
    <location>
        <begin position="1"/>
        <end position="26"/>
    </location>
</feature>
<dbReference type="Proteomes" id="UP000828390">
    <property type="component" value="Unassembled WGS sequence"/>
</dbReference>
<dbReference type="InterPro" id="IPR036116">
    <property type="entry name" value="FN3_sf"/>
</dbReference>
<dbReference type="InterPro" id="IPR036179">
    <property type="entry name" value="Ig-like_dom_sf"/>
</dbReference>
<dbReference type="SMART" id="SM00060">
    <property type="entry name" value="FN3"/>
    <property type="match status" value="1"/>
</dbReference>
<dbReference type="Gene3D" id="2.60.40.10">
    <property type="entry name" value="Immunoglobulins"/>
    <property type="match status" value="4"/>
</dbReference>
<evidence type="ECO:0000259" key="9">
    <source>
        <dbReference type="PROSITE" id="PS50853"/>
    </source>
</evidence>
<evidence type="ECO:0000256" key="6">
    <source>
        <dbReference type="SAM" id="Phobius"/>
    </source>
</evidence>
<dbReference type="PROSITE" id="PS50835">
    <property type="entry name" value="IG_LIKE"/>
    <property type="match status" value="3"/>
</dbReference>
<comment type="subcellular location">
    <subcellularLocation>
        <location evidence="1">Membrane</location>
        <topology evidence="1">Single-pass type I membrane protein</topology>
    </subcellularLocation>
</comment>
<evidence type="ECO:0000256" key="2">
    <source>
        <dbReference type="ARBA" id="ARBA00023136"/>
    </source>
</evidence>
<dbReference type="InterPro" id="IPR003961">
    <property type="entry name" value="FN3_dom"/>
</dbReference>
<keyword evidence="6" id="KW-1133">Transmembrane helix</keyword>
<feature type="transmembrane region" description="Helical" evidence="6">
    <location>
        <begin position="664"/>
        <end position="687"/>
    </location>
</feature>
<feature type="domain" description="Ig-like" evidence="8">
    <location>
        <begin position="352"/>
        <end position="434"/>
    </location>
</feature>
<gene>
    <name evidence="10" type="ORF">DPMN_076596</name>
</gene>
<keyword evidence="6" id="KW-0812">Transmembrane</keyword>
<dbReference type="InterPro" id="IPR007110">
    <property type="entry name" value="Ig-like_dom"/>
</dbReference>
<feature type="chain" id="PRO_5038584190" evidence="7">
    <location>
        <begin position="27"/>
        <end position="790"/>
    </location>
</feature>
<dbReference type="GO" id="GO:0098609">
    <property type="term" value="P:cell-cell adhesion"/>
    <property type="evidence" value="ECO:0007669"/>
    <property type="project" value="TreeGrafter"/>
</dbReference>
<keyword evidence="11" id="KW-1185">Reference proteome</keyword>
<dbReference type="Pfam" id="PF13895">
    <property type="entry name" value="Ig_2"/>
    <property type="match status" value="1"/>
</dbReference>
<keyword evidence="3" id="KW-1015">Disulfide bond</keyword>
<evidence type="ECO:0000313" key="10">
    <source>
        <dbReference type="EMBL" id="KAH3701607.1"/>
    </source>
</evidence>
<dbReference type="GO" id="GO:0005886">
    <property type="term" value="C:plasma membrane"/>
    <property type="evidence" value="ECO:0007669"/>
    <property type="project" value="TreeGrafter"/>
</dbReference>
<keyword evidence="4" id="KW-0325">Glycoprotein</keyword>
<feature type="domain" description="Ig-like" evidence="8">
    <location>
        <begin position="151"/>
        <end position="245"/>
    </location>
</feature>
<evidence type="ECO:0000256" key="5">
    <source>
        <dbReference type="ARBA" id="ARBA00023319"/>
    </source>
</evidence>
<feature type="domain" description="Ig-like" evidence="8">
    <location>
        <begin position="258"/>
        <end position="339"/>
    </location>
</feature>
<dbReference type="CDD" id="cd00063">
    <property type="entry name" value="FN3"/>
    <property type="match status" value="1"/>
</dbReference>
<keyword evidence="5" id="KW-0393">Immunoglobulin domain</keyword>
<dbReference type="SUPFAM" id="SSF49265">
    <property type="entry name" value="Fibronectin type III"/>
    <property type="match status" value="1"/>
</dbReference>
<evidence type="ECO:0000256" key="1">
    <source>
        <dbReference type="ARBA" id="ARBA00004479"/>
    </source>
</evidence>